<name>A0ABT3T811_9GAMM</name>
<dbReference type="EMBL" id="SHNO01000001">
    <property type="protein sequence ID" value="MCX2978397.1"/>
    <property type="molecule type" value="Genomic_DNA"/>
</dbReference>
<evidence type="ECO:0000256" key="1">
    <source>
        <dbReference type="SAM" id="MobiDB-lite"/>
    </source>
</evidence>
<gene>
    <name evidence="3" type="ORF">EYC82_13600</name>
</gene>
<comment type="caution">
    <text evidence="3">The sequence shown here is derived from an EMBL/GenBank/DDBJ whole genome shotgun (WGS) entry which is preliminary data.</text>
</comment>
<reference evidence="3" key="1">
    <citation type="submission" date="2019-02" db="EMBL/GenBank/DDBJ databases">
        <authorList>
            <person name="Li S.-H."/>
        </authorList>
    </citation>
    <scope>NUCLEOTIDE SEQUENCE</scope>
    <source>
        <strain evidence="3">IMCC11814</strain>
    </source>
</reference>
<dbReference type="Pfam" id="PF11293">
    <property type="entry name" value="DUF3094"/>
    <property type="match status" value="1"/>
</dbReference>
<accession>A0ABT3T811</accession>
<feature type="transmembrane region" description="Helical" evidence="2">
    <location>
        <begin position="47"/>
        <end position="65"/>
    </location>
</feature>
<sequence length="71" mass="8064">MNEESSEKTDRSFNNSLHPEDQEKVDAFIRQGVNSVERKPFRPGRMIVLLLLVVTSLSVLSQFLARFAGVE</sequence>
<evidence type="ECO:0000256" key="2">
    <source>
        <dbReference type="SAM" id="Phobius"/>
    </source>
</evidence>
<proteinExistence type="predicted"/>
<keyword evidence="2" id="KW-1133">Transmembrane helix</keyword>
<dbReference type="InterPro" id="IPR021444">
    <property type="entry name" value="DUF3094"/>
</dbReference>
<evidence type="ECO:0000313" key="4">
    <source>
        <dbReference type="Proteomes" id="UP001143304"/>
    </source>
</evidence>
<keyword evidence="4" id="KW-1185">Reference proteome</keyword>
<feature type="compositionally biased region" description="Basic and acidic residues" evidence="1">
    <location>
        <begin position="1"/>
        <end position="11"/>
    </location>
</feature>
<evidence type="ECO:0000313" key="3">
    <source>
        <dbReference type="EMBL" id="MCX2978397.1"/>
    </source>
</evidence>
<protein>
    <submittedName>
        <fullName evidence="3">DUF3094 family protein</fullName>
    </submittedName>
</protein>
<dbReference type="Proteomes" id="UP001143304">
    <property type="component" value="Unassembled WGS sequence"/>
</dbReference>
<dbReference type="RefSeq" id="WP_279250091.1">
    <property type="nucleotide sequence ID" value="NZ_SHNO01000001.1"/>
</dbReference>
<keyword evidence="2" id="KW-0812">Transmembrane</keyword>
<feature type="region of interest" description="Disordered" evidence="1">
    <location>
        <begin position="1"/>
        <end position="23"/>
    </location>
</feature>
<keyword evidence="2" id="KW-0472">Membrane</keyword>
<organism evidence="3 4">
    <name type="scientific">Candidatus Marimicrobium litorale</name>
    <dbReference type="NCBI Taxonomy" id="2518991"/>
    <lineage>
        <taxon>Bacteria</taxon>
        <taxon>Pseudomonadati</taxon>
        <taxon>Pseudomonadota</taxon>
        <taxon>Gammaproteobacteria</taxon>
        <taxon>Cellvibrionales</taxon>
        <taxon>Halieaceae</taxon>
        <taxon>Marimicrobium</taxon>
    </lineage>
</organism>